<protein>
    <submittedName>
        <fullName evidence="2">Uncharacterized protein</fullName>
    </submittedName>
</protein>
<gene>
    <name evidence="2" type="ORF">DPMN_000400</name>
</gene>
<proteinExistence type="predicted"/>
<dbReference type="EMBL" id="JAIWYP010000001">
    <property type="protein sequence ID" value="KAH3876554.1"/>
    <property type="molecule type" value="Genomic_DNA"/>
</dbReference>
<reference evidence="2" key="1">
    <citation type="journal article" date="2019" name="bioRxiv">
        <title>The Genome of the Zebra Mussel, Dreissena polymorpha: A Resource for Invasive Species Research.</title>
        <authorList>
            <person name="McCartney M.A."/>
            <person name="Auch B."/>
            <person name="Kono T."/>
            <person name="Mallez S."/>
            <person name="Zhang Y."/>
            <person name="Obille A."/>
            <person name="Becker A."/>
            <person name="Abrahante J.E."/>
            <person name="Garbe J."/>
            <person name="Badalamenti J.P."/>
            <person name="Herman A."/>
            <person name="Mangelson H."/>
            <person name="Liachko I."/>
            <person name="Sullivan S."/>
            <person name="Sone E.D."/>
            <person name="Koren S."/>
            <person name="Silverstein K.A.T."/>
            <person name="Beckman K.B."/>
            <person name="Gohl D.M."/>
        </authorList>
    </citation>
    <scope>NUCLEOTIDE SEQUENCE</scope>
    <source>
        <strain evidence="2">Duluth1</strain>
        <tissue evidence="2">Whole animal</tissue>
    </source>
</reference>
<dbReference type="AlphaFoldDB" id="A0A9D4RPW4"/>
<keyword evidence="1" id="KW-0472">Membrane</keyword>
<evidence type="ECO:0000313" key="2">
    <source>
        <dbReference type="EMBL" id="KAH3876554.1"/>
    </source>
</evidence>
<evidence type="ECO:0000256" key="1">
    <source>
        <dbReference type="SAM" id="Phobius"/>
    </source>
</evidence>
<name>A0A9D4RPW4_DREPO</name>
<feature type="transmembrane region" description="Helical" evidence="1">
    <location>
        <begin position="373"/>
        <end position="395"/>
    </location>
</feature>
<keyword evidence="3" id="KW-1185">Reference proteome</keyword>
<organism evidence="2 3">
    <name type="scientific">Dreissena polymorpha</name>
    <name type="common">Zebra mussel</name>
    <name type="synonym">Mytilus polymorpha</name>
    <dbReference type="NCBI Taxonomy" id="45954"/>
    <lineage>
        <taxon>Eukaryota</taxon>
        <taxon>Metazoa</taxon>
        <taxon>Spiralia</taxon>
        <taxon>Lophotrochozoa</taxon>
        <taxon>Mollusca</taxon>
        <taxon>Bivalvia</taxon>
        <taxon>Autobranchia</taxon>
        <taxon>Heteroconchia</taxon>
        <taxon>Euheterodonta</taxon>
        <taxon>Imparidentia</taxon>
        <taxon>Neoheterodontei</taxon>
        <taxon>Myida</taxon>
        <taxon>Dreissenoidea</taxon>
        <taxon>Dreissenidae</taxon>
        <taxon>Dreissena</taxon>
    </lineage>
</organism>
<dbReference type="Proteomes" id="UP000828390">
    <property type="component" value="Unassembled WGS sequence"/>
</dbReference>
<reference evidence="2" key="2">
    <citation type="submission" date="2020-11" db="EMBL/GenBank/DDBJ databases">
        <authorList>
            <person name="McCartney M.A."/>
            <person name="Auch B."/>
            <person name="Kono T."/>
            <person name="Mallez S."/>
            <person name="Becker A."/>
            <person name="Gohl D.M."/>
            <person name="Silverstein K.A.T."/>
            <person name="Koren S."/>
            <person name="Bechman K.B."/>
            <person name="Herman A."/>
            <person name="Abrahante J.E."/>
            <person name="Garbe J."/>
        </authorList>
    </citation>
    <scope>NUCLEOTIDE SEQUENCE</scope>
    <source>
        <strain evidence="2">Duluth1</strain>
        <tissue evidence="2">Whole animal</tissue>
    </source>
</reference>
<evidence type="ECO:0000313" key="3">
    <source>
        <dbReference type="Proteomes" id="UP000828390"/>
    </source>
</evidence>
<sequence length="419" mass="46258">MRDLQLYGYPHQNQMMADITTLCLILGIASFLSIDVFGFEKRCFRNDSDPIGVFTLVLRQNYTADFTEQILALNALNGPSSCKSNVVVLPTTDVNELIIKYNISAPLQIYPSDTCHVQYTSPDIFTVYVAVQQDPAFIQVSDKFYSATCNTSDVDPGFIELGPLDITNNKEFESAKNRTSNVTMELIDAVTGIVTTAPILGQLVCIRITYYFDDNALASEYPRGLHNFDLTVGPDSGSPLTTTLVLDNGCLPGLSNIFGLNGTFIHNSAISGVGFNVFETGYFIIVMFQSSNQLHITLRYSAECYDESENKCFNQRAYCTSLSGRKRRAIDRVVNGSNSIIVNIGLPGQSTTAQNVGPVNNINAHECVADNTYWILAVVLGIALLIVTMVTMYIFCRVRSQQQDVDRISEKSGFKNPAF</sequence>
<accession>A0A9D4RPW4</accession>
<feature type="transmembrane region" description="Helical" evidence="1">
    <location>
        <begin position="21"/>
        <end position="39"/>
    </location>
</feature>
<comment type="caution">
    <text evidence="2">The sequence shown here is derived from an EMBL/GenBank/DDBJ whole genome shotgun (WGS) entry which is preliminary data.</text>
</comment>
<keyword evidence="1" id="KW-0812">Transmembrane</keyword>
<keyword evidence="1" id="KW-1133">Transmembrane helix</keyword>